<comment type="caution">
    <text evidence="2">The sequence shown here is derived from an EMBL/GenBank/DDBJ whole genome shotgun (WGS) entry which is preliminary data.</text>
</comment>
<name>A0ABQ4MYV4_9BACL</name>
<proteinExistence type="predicted"/>
<dbReference type="EMBL" id="BOSM01000014">
    <property type="protein sequence ID" value="GIP61118.1"/>
    <property type="molecule type" value="Genomic_DNA"/>
</dbReference>
<protein>
    <recommendedName>
        <fullName evidence="1">CARDB domain-containing protein</fullName>
    </recommendedName>
</protein>
<dbReference type="Pfam" id="PF07705">
    <property type="entry name" value="CARDB"/>
    <property type="match status" value="1"/>
</dbReference>
<reference evidence="2 3" key="1">
    <citation type="submission" date="2021-03" db="EMBL/GenBank/DDBJ databases">
        <title>Antimicrobial resistance genes in bacteria isolated from Japanese honey, and their potential for conferring macrolide and lincosamide resistance in the American foulbrood pathogen Paenibacillus larvae.</title>
        <authorList>
            <person name="Okamoto M."/>
            <person name="Kumagai M."/>
            <person name="Kanamori H."/>
            <person name="Takamatsu D."/>
        </authorList>
    </citation>
    <scope>NUCLEOTIDE SEQUENCE [LARGE SCALE GENOMIC DNA]</scope>
    <source>
        <strain evidence="2 3">J15TS10</strain>
    </source>
</reference>
<sequence length="765" mass="85459">MLSKYVNFSYGDTLDRFNGFIPALNKRVERNPWQLDRWEALFNFTDQSSRTISNYDVFSVKRMPEDEKFDKENGFGLVYKSPEAFGDLFDAVWAGQSLSERQRAYFKDKFIANANDPVLTYGHNWFYEIEQQFHFIRTAEVIQRMGAKFDATEKIGQDKYRAIFQISPWPTLKVTQGDALSITYTASGYSERDIRLVAAPKGAFPDLSKVVSLTDGKLIHTSEENLTDTIEINAANISKVLGADVDIILDDGFGRTEIQSVKLPDAQSMDYVPTKLTLTEGGQLWVKYRYDGEDIITRDYVNDRGMPMTAAIKMGGAITLEKELPSMNESLPESLKQGQEFNYMLGKIEIGEAPGKYYIKVNATINNPNHPDRALESPSDAYKNNEIFGEWVVERQAAETDLIAVSVTASPSTIQKGNQTSISAKVRNEGAESLSNVLIRFTANNQTIYEVNKSIPANQTIAVGPFNWTGTNTGVHNIAVHVDPDKEQPDNDRSNNVATTGCNVTGSGSASDGGCNNPEVLKNWTVTYPVITGYPTKYRTVRWVDSQGKSGTSTESYTDYSDPIWAYRDVQYKEQLKVSAVVDTKQNIKTDLANPKESDQDSRGSWEIIPYAKKHNKNASEITRAGYGFELKVQTTYSTDWETKVPVGLAGTARPIGGNYYGPNEVYASIYDSQGKLEKTVKLEKTSGDRNTATWELPEVQVESESGKKYRSRKYFTSINAPDGEYVIRISTSAAGMNGLEACITKKVEIYGSMYDDVQNLRGTK</sequence>
<dbReference type="InterPro" id="IPR013783">
    <property type="entry name" value="Ig-like_fold"/>
</dbReference>
<organism evidence="2 3">
    <name type="scientific">Paenibacillus woosongensis</name>
    <dbReference type="NCBI Taxonomy" id="307580"/>
    <lineage>
        <taxon>Bacteria</taxon>
        <taxon>Bacillati</taxon>
        <taxon>Bacillota</taxon>
        <taxon>Bacilli</taxon>
        <taxon>Bacillales</taxon>
        <taxon>Paenibacillaceae</taxon>
        <taxon>Paenibacillus</taxon>
    </lineage>
</organism>
<evidence type="ECO:0000259" key="1">
    <source>
        <dbReference type="Pfam" id="PF07705"/>
    </source>
</evidence>
<gene>
    <name evidence="2" type="ORF">J15TS10_49320</name>
</gene>
<feature type="domain" description="CARDB" evidence="1">
    <location>
        <begin position="400"/>
        <end position="499"/>
    </location>
</feature>
<dbReference type="Gene3D" id="2.60.40.10">
    <property type="entry name" value="Immunoglobulins"/>
    <property type="match status" value="1"/>
</dbReference>
<dbReference type="InterPro" id="IPR011635">
    <property type="entry name" value="CARDB"/>
</dbReference>
<keyword evidence="3" id="KW-1185">Reference proteome</keyword>
<accession>A0ABQ4MYV4</accession>
<dbReference type="Proteomes" id="UP000681290">
    <property type="component" value="Unassembled WGS sequence"/>
</dbReference>
<evidence type="ECO:0000313" key="3">
    <source>
        <dbReference type="Proteomes" id="UP000681290"/>
    </source>
</evidence>
<evidence type="ECO:0000313" key="2">
    <source>
        <dbReference type="EMBL" id="GIP61118.1"/>
    </source>
</evidence>